<dbReference type="AlphaFoldDB" id="A0A512SXZ1"/>
<dbReference type="PROSITE" id="PS51585">
    <property type="entry name" value="SAM_MT_TPMT"/>
    <property type="match status" value="1"/>
</dbReference>
<dbReference type="EMBL" id="BKBA01000003">
    <property type="protein sequence ID" value="GEQ12827.1"/>
    <property type="molecule type" value="Genomic_DNA"/>
</dbReference>
<evidence type="ECO:0000256" key="4">
    <source>
        <dbReference type="ARBA" id="ARBA00022691"/>
    </source>
</evidence>
<dbReference type="GO" id="GO:0032259">
    <property type="term" value="P:methylation"/>
    <property type="evidence" value="ECO:0007669"/>
    <property type="project" value="UniProtKB-KW"/>
</dbReference>
<accession>A0A512SXZ1</accession>
<dbReference type="Proteomes" id="UP000321793">
    <property type="component" value="Unassembled WGS sequence"/>
</dbReference>
<dbReference type="InterPro" id="IPR029063">
    <property type="entry name" value="SAM-dependent_MTases_sf"/>
</dbReference>
<evidence type="ECO:0000313" key="7">
    <source>
        <dbReference type="EMBL" id="GEQ12827.1"/>
    </source>
</evidence>
<evidence type="ECO:0000256" key="2">
    <source>
        <dbReference type="ARBA" id="ARBA00022603"/>
    </source>
</evidence>
<keyword evidence="8" id="KW-1185">Reference proteome</keyword>
<name>A0A512SXZ1_9MICO</name>
<protein>
    <recommendedName>
        <fullName evidence="6">Methyltransferase domain-containing protein</fullName>
    </recommendedName>
</protein>
<dbReference type="InterPro" id="IPR041698">
    <property type="entry name" value="Methyltransf_25"/>
</dbReference>
<feature type="region of interest" description="Disordered" evidence="5">
    <location>
        <begin position="1"/>
        <end position="21"/>
    </location>
</feature>
<keyword evidence="1" id="KW-0597">Phosphoprotein</keyword>
<dbReference type="InterPro" id="IPR008854">
    <property type="entry name" value="TPMT"/>
</dbReference>
<dbReference type="CDD" id="cd02440">
    <property type="entry name" value="AdoMet_MTases"/>
    <property type="match status" value="1"/>
</dbReference>
<sequence>MGSEPRGWQGEADRLAHASVGRGDPTGWFEELYAAGESGEVTMAWDRSEPQPLLEAWTREGAVPGGPTVRGEGRSAVVVGCGLGADAEHLASLGFDTTGFDLSPTAIRTARARRPGSAVDYRVADLFELPGEWRHGFDLVVDVYTVQALPPAMREQTVRAVADLVAPGGTLVAIHGVLPADDDGAGPPWLLTADEIRSFTRHGLSEVSVVQDDALVGYPCWRAVFTR</sequence>
<dbReference type="SUPFAM" id="SSF53335">
    <property type="entry name" value="S-adenosyl-L-methionine-dependent methyltransferases"/>
    <property type="match status" value="1"/>
</dbReference>
<reference evidence="7 8" key="1">
    <citation type="submission" date="2019-07" db="EMBL/GenBank/DDBJ databases">
        <title>Whole genome shotgun sequence of Knoellia locipacati NBRC 109775.</title>
        <authorList>
            <person name="Hosoyama A."/>
            <person name="Uohara A."/>
            <person name="Ohji S."/>
            <person name="Ichikawa N."/>
        </authorList>
    </citation>
    <scope>NUCLEOTIDE SEQUENCE [LARGE SCALE GENOMIC DNA]</scope>
    <source>
        <strain evidence="7 8">NBRC 109775</strain>
    </source>
</reference>
<organism evidence="7 8">
    <name type="scientific">Knoellia locipacati</name>
    <dbReference type="NCBI Taxonomy" id="882824"/>
    <lineage>
        <taxon>Bacteria</taxon>
        <taxon>Bacillati</taxon>
        <taxon>Actinomycetota</taxon>
        <taxon>Actinomycetes</taxon>
        <taxon>Micrococcales</taxon>
        <taxon>Intrasporangiaceae</taxon>
        <taxon>Knoellia</taxon>
    </lineage>
</organism>
<gene>
    <name evidence="7" type="ORF">KLO01_08740</name>
</gene>
<evidence type="ECO:0000256" key="5">
    <source>
        <dbReference type="SAM" id="MobiDB-lite"/>
    </source>
</evidence>
<dbReference type="PANTHER" id="PTHR32183:SF6">
    <property type="entry name" value="CYSTEINE SULFINATE DESULFINASE_CYSTEINE DESULFURASE AND RELATED ENZYMES"/>
    <property type="match status" value="1"/>
</dbReference>
<keyword evidence="3" id="KW-0808">Transferase</keyword>
<keyword evidence="2" id="KW-0489">Methyltransferase</keyword>
<evidence type="ECO:0000256" key="1">
    <source>
        <dbReference type="ARBA" id="ARBA00022553"/>
    </source>
</evidence>
<dbReference type="Pfam" id="PF13649">
    <property type="entry name" value="Methyltransf_25"/>
    <property type="match status" value="1"/>
</dbReference>
<feature type="domain" description="Methyltransferase" evidence="6">
    <location>
        <begin position="79"/>
        <end position="169"/>
    </location>
</feature>
<dbReference type="GO" id="GO:0008757">
    <property type="term" value="F:S-adenosylmethionine-dependent methyltransferase activity"/>
    <property type="evidence" value="ECO:0007669"/>
    <property type="project" value="InterPro"/>
</dbReference>
<evidence type="ECO:0000259" key="6">
    <source>
        <dbReference type="Pfam" id="PF13649"/>
    </source>
</evidence>
<evidence type="ECO:0000313" key="8">
    <source>
        <dbReference type="Proteomes" id="UP000321793"/>
    </source>
</evidence>
<dbReference type="PANTHER" id="PTHR32183">
    <property type="match status" value="1"/>
</dbReference>
<comment type="caution">
    <text evidence="7">The sequence shown here is derived from an EMBL/GenBank/DDBJ whole genome shotgun (WGS) entry which is preliminary data.</text>
</comment>
<evidence type="ECO:0000256" key="3">
    <source>
        <dbReference type="ARBA" id="ARBA00022679"/>
    </source>
</evidence>
<proteinExistence type="predicted"/>
<keyword evidence="4" id="KW-0949">S-adenosyl-L-methionine</keyword>
<dbReference type="Gene3D" id="3.40.50.150">
    <property type="entry name" value="Vaccinia Virus protein VP39"/>
    <property type="match status" value="1"/>
</dbReference>